<organism evidence="10 11">
    <name type="scientific">Rhizophagus clarus</name>
    <dbReference type="NCBI Taxonomy" id="94130"/>
    <lineage>
        <taxon>Eukaryota</taxon>
        <taxon>Fungi</taxon>
        <taxon>Fungi incertae sedis</taxon>
        <taxon>Mucoromycota</taxon>
        <taxon>Glomeromycotina</taxon>
        <taxon>Glomeromycetes</taxon>
        <taxon>Glomerales</taxon>
        <taxon>Glomeraceae</taxon>
        <taxon>Rhizophagus</taxon>
    </lineage>
</organism>
<comment type="pathway">
    <text evidence="2">Secondary metabolite biosynthesis.</text>
</comment>
<keyword evidence="5 8" id="KW-0812">Transmembrane</keyword>
<feature type="transmembrane region" description="Helical" evidence="8">
    <location>
        <begin position="169"/>
        <end position="187"/>
    </location>
</feature>
<dbReference type="InterPro" id="IPR032805">
    <property type="entry name" value="Wax_synthase_dom"/>
</dbReference>
<dbReference type="PANTHER" id="PTHR31595:SF57">
    <property type="entry name" value="OS04G0481900 PROTEIN"/>
    <property type="match status" value="1"/>
</dbReference>
<dbReference type="AlphaFoldDB" id="A0A8H3LPH2"/>
<evidence type="ECO:0000259" key="9">
    <source>
        <dbReference type="Pfam" id="PF13813"/>
    </source>
</evidence>
<dbReference type="GO" id="GO:0016020">
    <property type="term" value="C:membrane"/>
    <property type="evidence" value="ECO:0007669"/>
    <property type="project" value="UniProtKB-SubCell"/>
</dbReference>
<proteinExistence type="inferred from homology"/>
<evidence type="ECO:0000256" key="3">
    <source>
        <dbReference type="ARBA" id="ARBA00007282"/>
    </source>
</evidence>
<protein>
    <recommendedName>
        <fullName evidence="9">Wax synthase domain-containing protein</fullName>
    </recommendedName>
</protein>
<feature type="transmembrane region" description="Helical" evidence="8">
    <location>
        <begin position="330"/>
        <end position="348"/>
    </location>
</feature>
<dbReference type="Proteomes" id="UP000615446">
    <property type="component" value="Unassembled WGS sequence"/>
</dbReference>
<evidence type="ECO:0000313" key="10">
    <source>
        <dbReference type="EMBL" id="GES90699.1"/>
    </source>
</evidence>
<dbReference type="InterPro" id="IPR044851">
    <property type="entry name" value="Wax_synthase"/>
</dbReference>
<name>A0A8H3LPH2_9GLOM</name>
<evidence type="ECO:0000256" key="4">
    <source>
        <dbReference type="ARBA" id="ARBA00022679"/>
    </source>
</evidence>
<feature type="domain" description="Wax synthase" evidence="9">
    <location>
        <begin position="281"/>
        <end position="354"/>
    </location>
</feature>
<keyword evidence="4" id="KW-0808">Transferase</keyword>
<evidence type="ECO:0000313" key="11">
    <source>
        <dbReference type="Proteomes" id="UP000615446"/>
    </source>
</evidence>
<feature type="transmembrane region" description="Helical" evidence="8">
    <location>
        <begin position="199"/>
        <end position="220"/>
    </location>
</feature>
<dbReference type="PANTHER" id="PTHR31595">
    <property type="entry name" value="LONG-CHAIN-ALCOHOL O-FATTY-ACYLTRANSFERASE 3-RELATED"/>
    <property type="match status" value="1"/>
</dbReference>
<feature type="transmembrane region" description="Helical" evidence="8">
    <location>
        <begin position="360"/>
        <end position="376"/>
    </location>
</feature>
<feature type="transmembrane region" description="Helical" evidence="8">
    <location>
        <begin position="38"/>
        <end position="58"/>
    </location>
</feature>
<evidence type="ECO:0000256" key="5">
    <source>
        <dbReference type="ARBA" id="ARBA00022692"/>
    </source>
</evidence>
<dbReference type="Pfam" id="PF13813">
    <property type="entry name" value="MBOAT_2"/>
    <property type="match status" value="1"/>
</dbReference>
<dbReference type="GO" id="GO:0006629">
    <property type="term" value="P:lipid metabolic process"/>
    <property type="evidence" value="ECO:0007669"/>
    <property type="project" value="InterPro"/>
</dbReference>
<feature type="transmembrane region" description="Helical" evidence="8">
    <location>
        <begin position="92"/>
        <end position="111"/>
    </location>
</feature>
<evidence type="ECO:0000256" key="8">
    <source>
        <dbReference type="SAM" id="Phobius"/>
    </source>
</evidence>
<comment type="caution">
    <text evidence="10">The sequence shown here is derived from an EMBL/GenBank/DDBJ whole genome shotgun (WGS) entry which is preliminary data.</text>
</comment>
<evidence type="ECO:0000256" key="2">
    <source>
        <dbReference type="ARBA" id="ARBA00005179"/>
    </source>
</evidence>
<keyword evidence="7 8" id="KW-0472">Membrane</keyword>
<accession>A0A8H3LPH2</accession>
<reference evidence="10" key="1">
    <citation type="submission" date="2019-10" db="EMBL/GenBank/DDBJ databases">
        <title>Conservation and host-specific expression of non-tandemly repeated heterogenous ribosome RNA gene in arbuscular mycorrhizal fungi.</title>
        <authorList>
            <person name="Maeda T."/>
            <person name="Kobayashi Y."/>
            <person name="Nakagawa T."/>
            <person name="Ezawa T."/>
            <person name="Yamaguchi K."/>
            <person name="Bino T."/>
            <person name="Nishimoto Y."/>
            <person name="Shigenobu S."/>
            <person name="Kawaguchi M."/>
        </authorList>
    </citation>
    <scope>NUCLEOTIDE SEQUENCE</scope>
    <source>
        <strain evidence="10">HR1</strain>
    </source>
</reference>
<sequence>MLKYLKYLFRSLLILLITIVHYYGTIKTTYFSGPPPPINTTTYFFCCFFLPLTTFSIFSYSPPNSIFRKSILILSILSIFSFPLIFSNVYTVTFHVPIALFSFIYGCKMLIWMKNSLMDPNSTKPFAWLLFFWRPKEGDIPIMKQEDLLKQGITKDHLESYINHHYKRYLCVWVLYMICAQFTELFVPDIPETPFPIRVIEYFFYGGPLFTSLFNLFYCYIYAGALFLSMNYLYELIIISSAHLLNYIYSSPNSLLHRKLTKDQLDSLKLWLISLLFYSKSIFDEPYLSKNPRELWSIRWHQMFHEIFVELGYKPICYLFSPFPVKLQKIFGILGSFAISGILHEYILYSSNEYFTLEQFTYFLFNAIIMIIWESITKFKLEKGQKILWKRIVNSLFMTIFVFLTLPWFIEPYIRCEHYHSLMHFICRKF</sequence>
<feature type="transmembrane region" description="Helical" evidence="8">
    <location>
        <begin position="70"/>
        <end position="86"/>
    </location>
</feature>
<evidence type="ECO:0000256" key="7">
    <source>
        <dbReference type="ARBA" id="ARBA00023136"/>
    </source>
</evidence>
<gene>
    <name evidence="10" type="ORF">RCL2_001753200</name>
</gene>
<dbReference type="GO" id="GO:0008374">
    <property type="term" value="F:O-acyltransferase activity"/>
    <property type="evidence" value="ECO:0007669"/>
    <property type="project" value="InterPro"/>
</dbReference>
<keyword evidence="6 8" id="KW-1133">Transmembrane helix</keyword>
<dbReference type="OrthoDB" id="1077582at2759"/>
<comment type="similarity">
    <text evidence="3">Belongs to the wax synthase family.</text>
</comment>
<comment type="subcellular location">
    <subcellularLocation>
        <location evidence="1">Membrane</location>
        <topology evidence="1">Multi-pass membrane protein</topology>
    </subcellularLocation>
</comment>
<dbReference type="EMBL" id="BLAL01000196">
    <property type="protein sequence ID" value="GES90699.1"/>
    <property type="molecule type" value="Genomic_DNA"/>
</dbReference>
<evidence type="ECO:0000256" key="6">
    <source>
        <dbReference type="ARBA" id="ARBA00022989"/>
    </source>
</evidence>
<evidence type="ECO:0000256" key="1">
    <source>
        <dbReference type="ARBA" id="ARBA00004141"/>
    </source>
</evidence>
<feature type="transmembrane region" description="Helical" evidence="8">
    <location>
        <begin position="388"/>
        <end position="410"/>
    </location>
</feature>
<feature type="transmembrane region" description="Helical" evidence="8">
    <location>
        <begin position="7"/>
        <end position="26"/>
    </location>
</feature>